<evidence type="ECO:0000256" key="1">
    <source>
        <dbReference type="SAM" id="MobiDB-lite"/>
    </source>
</evidence>
<dbReference type="Pfam" id="PF05137">
    <property type="entry name" value="PilN"/>
    <property type="match status" value="1"/>
</dbReference>
<evidence type="ECO:0000313" key="2">
    <source>
        <dbReference type="EMBL" id="CCD39583.1"/>
    </source>
</evidence>
<keyword evidence="3" id="KW-1185">Reference proteome</keyword>
<dbReference type="Proteomes" id="UP000003511">
    <property type="component" value="Unassembled WGS sequence"/>
</dbReference>
<comment type="caution">
    <text evidence="2">The sequence shown here is derived from an EMBL/GenBank/DDBJ whole genome shotgun (WGS) entry which is preliminary data.</text>
</comment>
<dbReference type="AlphaFoldDB" id="U3UAX5"/>
<feature type="region of interest" description="Disordered" evidence="1">
    <location>
        <begin position="144"/>
        <end position="164"/>
    </location>
</feature>
<proteinExistence type="predicted"/>
<name>U3UAX5_9BURK</name>
<dbReference type="InterPro" id="IPR007813">
    <property type="entry name" value="PilN"/>
</dbReference>
<sequence>MALEASLHASAAPIAEHARLVRAEAERRRARDAAQPLAAPRERFLALLEALADAPPQRGVALQRVSQRTNEVELAALAPDSQTAAYWLKWLEHVRGVETVEVTEMKRRAGAPTRGKRSTSTLADECSGHYEFIALVRYAADPSRDASAASEKRPVLAAAHGRRP</sequence>
<reference evidence="2 3" key="2">
    <citation type="submission" date="2011-10" db="EMBL/GenBank/DDBJ databases">
        <title>Draft genome sequence of Candidatus Burkholderia kirkii.</title>
        <authorList>
            <person name="Carlier A.L."/>
            <person name="Eberl L."/>
        </authorList>
    </citation>
    <scope>NUCLEOTIDE SEQUENCE [LARGE SCALE GENOMIC DNA]</scope>
    <source>
        <strain evidence="2 3">UZHbot1</strain>
    </source>
</reference>
<gene>
    <name evidence="2" type="ORF">BKIR_c51_2626</name>
</gene>
<organism evidence="2 3">
    <name type="scientific">Candidatus Paraburkholderia kirkii UZHbot1</name>
    <dbReference type="NCBI Taxonomy" id="1055526"/>
    <lineage>
        <taxon>Bacteria</taxon>
        <taxon>Pseudomonadati</taxon>
        <taxon>Pseudomonadota</taxon>
        <taxon>Betaproteobacteria</taxon>
        <taxon>Burkholderiales</taxon>
        <taxon>Burkholderiaceae</taxon>
        <taxon>Paraburkholderia</taxon>
    </lineage>
</organism>
<dbReference type="BioCyc" id="CBUR1055526:G10QW-1469-MONOMER"/>
<accession>U3UAX5</accession>
<evidence type="ECO:0000313" key="3">
    <source>
        <dbReference type="Proteomes" id="UP000003511"/>
    </source>
</evidence>
<dbReference type="HOGENOM" id="CLU_101285_1_0_4"/>
<reference evidence="2 3" key="1">
    <citation type="submission" date="2011-09" db="EMBL/GenBank/DDBJ databases">
        <authorList>
            <person name="Carlier A."/>
        </authorList>
    </citation>
    <scope>NUCLEOTIDE SEQUENCE [LARGE SCALE GENOMIC DNA]</scope>
    <source>
        <strain evidence="2 3">UZHbot1</strain>
    </source>
</reference>
<protein>
    <submittedName>
        <fullName evidence="2">WGS project CAFE00000000 data, contig bkir_c51</fullName>
    </submittedName>
</protein>
<dbReference type="EMBL" id="CAFE01000219">
    <property type="protein sequence ID" value="CCD39583.1"/>
    <property type="molecule type" value="Genomic_DNA"/>
</dbReference>